<dbReference type="PANTHER" id="PTHR43725">
    <property type="entry name" value="UDP-GLUCOSE 4-EPIMERASE"/>
    <property type="match status" value="1"/>
</dbReference>
<dbReference type="GO" id="GO:0003978">
    <property type="term" value="F:UDP-glucose 4-epimerase activity"/>
    <property type="evidence" value="ECO:0007669"/>
    <property type="project" value="UniProtKB-UniRule"/>
</dbReference>
<comment type="catalytic activity">
    <reaction evidence="1">
        <text>UDP-N-acetyl-alpha-D-glucosamine = UDP-N-acetyl-alpha-D-galactosamine</text>
        <dbReference type="Rhea" id="RHEA:20517"/>
        <dbReference type="ChEBI" id="CHEBI:57705"/>
        <dbReference type="ChEBI" id="CHEBI:67138"/>
        <dbReference type="EC" id="5.1.3.7"/>
    </reaction>
</comment>
<evidence type="ECO:0000259" key="10">
    <source>
        <dbReference type="Pfam" id="PF16363"/>
    </source>
</evidence>
<protein>
    <recommendedName>
        <fullName evidence="9">UDP-glucose 4-epimerase</fullName>
        <ecNumber evidence="9">5.1.3.2</ecNumber>
    </recommendedName>
</protein>
<dbReference type="GO" id="GO:0033499">
    <property type="term" value="P:galactose catabolic process via UDP-galactose, Leloir pathway"/>
    <property type="evidence" value="ECO:0007669"/>
    <property type="project" value="TreeGrafter"/>
</dbReference>
<dbReference type="AlphaFoldDB" id="A0A087U2J7"/>
<comment type="cofactor">
    <cofactor evidence="3 9">
        <name>NAD(+)</name>
        <dbReference type="ChEBI" id="CHEBI:57540"/>
    </cofactor>
</comment>
<keyword evidence="7" id="KW-0299">Galactose metabolism</keyword>
<dbReference type="CDD" id="cd05247">
    <property type="entry name" value="UDP_G4E_1_SDR_e"/>
    <property type="match status" value="1"/>
</dbReference>
<keyword evidence="8 9" id="KW-0413">Isomerase</keyword>
<dbReference type="Gene3D" id="3.90.25.10">
    <property type="entry name" value="UDP-galactose 4-epimerase, domain 1"/>
    <property type="match status" value="1"/>
</dbReference>
<evidence type="ECO:0000256" key="7">
    <source>
        <dbReference type="ARBA" id="ARBA00023144"/>
    </source>
</evidence>
<dbReference type="STRING" id="407821.A0A087U2J7"/>
<dbReference type="OrthoDB" id="9402762at2759"/>
<dbReference type="Proteomes" id="UP000054359">
    <property type="component" value="Unassembled WGS sequence"/>
</dbReference>
<feature type="non-terminal residue" evidence="11">
    <location>
        <position position="354"/>
    </location>
</feature>
<dbReference type="UniPathway" id="UPA00214"/>
<dbReference type="GO" id="GO:0003974">
    <property type="term" value="F:UDP-N-acetylglucosamine 4-epimerase activity"/>
    <property type="evidence" value="ECO:0007669"/>
    <property type="project" value="UniProtKB-EC"/>
</dbReference>
<dbReference type="InterPro" id="IPR005886">
    <property type="entry name" value="UDP_G4E"/>
</dbReference>
<comment type="subunit">
    <text evidence="9">Homodimer.</text>
</comment>
<accession>A0A087U2J7</accession>
<dbReference type="GO" id="GO:0005829">
    <property type="term" value="C:cytosol"/>
    <property type="evidence" value="ECO:0007669"/>
    <property type="project" value="TreeGrafter"/>
</dbReference>
<sequence>MSSDGSSIFVTGGAGYVGSHSILELLKSGYDVVAADNFSNSCAGKDCIMPESLKRVEKLAGKSLTFYEVDLLNKNALEQLFQKHAFSCVVHFAALKAVGESCRLPLDYYKNNVGGTVTLLEVMQKYGVKKIVFSSSATVYGVPQYLPIDELHPVGSTCTSPYGRTKYFIEEILKDVCNSEKEWSVIMLRYFNPVGAHESGIIGEDPQGIPNNLMPYIAQVAVGRLKELEVYGNDYKTVDGTGVRDYIHVMDLAEGHVAAVKELLTKNFCGCKAYNLGTGEGYSVLQIIKAFEEVCGFKLPYKIIGRREGDVDSIYSDVSLAEKCLGWKSKRSLKQMCEDTWHWQSNNPMGFNTL</sequence>
<dbReference type="EMBL" id="KK117848">
    <property type="protein sequence ID" value="KFM71586.1"/>
    <property type="molecule type" value="Genomic_DNA"/>
</dbReference>
<evidence type="ECO:0000256" key="8">
    <source>
        <dbReference type="ARBA" id="ARBA00023235"/>
    </source>
</evidence>
<evidence type="ECO:0000256" key="4">
    <source>
        <dbReference type="ARBA" id="ARBA00002760"/>
    </source>
</evidence>
<dbReference type="Pfam" id="PF16363">
    <property type="entry name" value="GDP_Man_Dehyd"/>
    <property type="match status" value="1"/>
</dbReference>
<evidence type="ECO:0000256" key="9">
    <source>
        <dbReference type="RuleBase" id="RU366046"/>
    </source>
</evidence>
<comment type="function">
    <text evidence="4">Catalyzes two distinct but analogous reactions: the reversible epimerization of UDP-glucose to UDP-galactose and the reversible epimerization of UDP-N-acetylglucosamine to UDP-N-acetylgalactosamine. The reaction with UDP-Gal plays a critical role in the Leloir pathway of galactose catabolism in which galactose is converted to the glycolytic intermediate glucose 6-phosphate. It contributes to the catabolism of dietary galactose and enables the endogenous biosynthesis of both UDP-Gal and UDP-GalNAc when exogenous sources are limited. Both UDP-sugar interconversions are important in the synthesis of glycoproteins and glycolipids.</text>
</comment>
<evidence type="ECO:0000313" key="12">
    <source>
        <dbReference type="Proteomes" id="UP000054359"/>
    </source>
</evidence>
<dbReference type="PANTHER" id="PTHR43725:SF47">
    <property type="entry name" value="UDP-GLUCOSE 4-EPIMERASE"/>
    <property type="match status" value="1"/>
</dbReference>
<evidence type="ECO:0000256" key="5">
    <source>
        <dbReference type="ARBA" id="ARBA00004947"/>
    </source>
</evidence>
<dbReference type="SUPFAM" id="SSF51735">
    <property type="entry name" value="NAD(P)-binding Rossmann-fold domains"/>
    <property type="match status" value="1"/>
</dbReference>
<dbReference type="EC" id="5.1.3.2" evidence="9"/>
<dbReference type="Gene3D" id="3.40.50.720">
    <property type="entry name" value="NAD(P)-binding Rossmann-like Domain"/>
    <property type="match status" value="1"/>
</dbReference>
<keyword evidence="6 9" id="KW-0520">NAD</keyword>
<evidence type="ECO:0000256" key="2">
    <source>
        <dbReference type="ARBA" id="ARBA00000083"/>
    </source>
</evidence>
<dbReference type="NCBIfam" id="NF007956">
    <property type="entry name" value="PRK10675.1"/>
    <property type="match status" value="1"/>
</dbReference>
<evidence type="ECO:0000313" key="11">
    <source>
        <dbReference type="EMBL" id="KFM71586.1"/>
    </source>
</evidence>
<evidence type="ECO:0000256" key="3">
    <source>
        <dbReference type="ARBA" id="ARBA00001911"/>
    </source>
</evidence>
<evidence type="ECO:0000256" key="6">
    <source>
        <dbReference type="ARBA" id="ARBA00023027"/>
    </source>
</evidence>
<evidence type="ECO:0000256" key="1">
    <source>
        <dbReference type="ARBA" id="ARBA00000014"/>
    </source>
</evidence>
<feature type="domain" description="NAD(P)-binding" evidence="10">
    <location>
        <begin position="9"/>
        <end position="340"/>
    </location>
</feature>
<gene>
    <name evidence="11" type="ORF">X975_19753</name>
</gene>
<dbReference type="InterPro" id="IPR036291">
    <property type="entry name" value="NAD(P)-bd_dom_sf"/>
</dbReference>
<dbReference type="PRINTS" id="PR01713">
    <property type="entry name" value="NUCEPIMERASE"/>
</dbReference>
<comment type="pathway">
    <text evidence="5 9">Carbohydrate metabolism; galactose metabolism.</text>
</comment>
<reference evidence="11 12" key="1">
    <citation type="submission" date="2013-11" db="EMBL/GenBank/DDBJ databases">
        <title>Genome sequencing of Stegodyphus mimosarum.</title>
        <authorList>
            <person name="Bechsgaard J."/>
        </authorList>
    </citation>
    <scope>NUCLEOTIDE SEQUENCE [LARGE SCALE GENOMIC DNA]</scope>
</reference>
<dbReference type="InterPro" id="IPR016040">
    <property type="entry name" value="NAD(P)-bd_dom"/>
</dbReference>
<comment type="similarity">
    <text evidence="9">Belongs to the NAD(P)-dependent epimerase/dehydratase family.</text>
</comment>
<dbReference type="NCBIfam" id="TIGR01179">
    <property type="entry name" value="galE"/>
    <property type="match status" value="1"/>
</dbReference>
<organism evidence="11 12">
    <name type="scientific">Stegodyphus mimosarum</name>
    <name type="common">African social velvet spider</name>
    <dbReference type="NCBI Taxonomy" id="407821"/>
    <lineage>
        <taxon>Eukaryota</taxon>
        <taxon>Metazoa</taxon>
        <taxon>Ecdysozoa</taxon>
        <taxon>Arthropoda</taxon>
        <taxon>Chelicerata</taxon>
        <taxon>Arachnida</taxon>
        <taxon>Araneae</taxon>
        <taxon>Araneomorphae</taxon>
        <taxon>Entelegynae</taxon>
        <taxon>Eresoidea</taxon>
        <taxon>Eresidae</taxon>
        <taxon>Stegodyphus</taxon>
    </lineage>
</organism>
<keyword evidence="12" id="KW-1185">Reference proteome</keyword>
<comment type="catalytic activity">
    <reaction evidence="2 9">
        <text>UDP-alpha-D-glucose = UDP-alpha-D-galactose</text>
        <dbReference type="Rhea" id="RHEA:22168"/>
        <dbReference type="ChEBI" id="CHEBI:58885"/>
        <dbReference type="ChEBI" id="CHEBI:66914"/>
        <dbReference type="EC" id="5.1.3.2"/>
    </reaction>
</comment>
<keyword evidence="9" id="KW-0119">Carbohydrate metabolism</keyword>
<dbReference type="OMA" id="RDYDTPD"/>
<name>A0A087U2J7_STEMI</name>
<proteinExistence type="inferred from homology"/>